<feature type="transmembrane region" description="Helical" evidence="6">
    <location>
        <begin position="361"/>
        <end position="379"/>
    </location>
</feature>
<feature type="transmembrane region" description="Helical" evidence="6">
    <location>
        <begin position="172"/>
        <end position="192"/>
    </location>
</feature>
<dbReference type="GeneID" id="107410159"/>
<keyword evidence="10" id="KW-1185">Reference proteome</keyword>
<reference evidence="11" key="1">
    <citation type="submission" date="2025-08" db="UniProtKB">
        <authorList>
            <consortium name="RefSeq"/>
        </authorList>
    </citation>
    <scope>IDENTIFICATION</scope>
    <source>
        <tissue evidence="11">Seedling</tissue>
    </source>
</reference>
<feature type="transmembrane region" description="Helical" evidence="6">
    <location>
        <begin position="419"/>
        <end position="442"/>
    </location>
</feature>
<dbReference type="InterPro" id="IPR056555">
    <property type="entry name" value="NFD4_C"/>
</dbReference>
<dbReference type="Gene3D" id="1.20.1250.20">
    <property type="entry name" value="MFS general substrate transporter like domains"/>
    <property type="match status" value="1"/>
</dbReference>
<feature type="transmembrane region" description="Helical" evidence="6">
    <location>
        <begin position="454"/>
        <end position="478"/>
    </location>
</feature>
<protein>
    <submittedName>
        <fullName evidence="11">Protein NUCLEAR FUSION DEFECTIVE 4</fullName>
    </submittedName>
</protein>
<proteinExistence type="predicted"/>
<dbReference type="RefSeq" id="XP_015873051.3">
    <property type="nucleotide sequence ID" value="XM_016017565.3"/>
</dbReference>
<feature type="transmembrane region" description="Helical" evidence="6">
    <location>
        <begin position="498"/>
        <end position="517"/>
    </location>
</feature>
<dbReference type="PANTHER" id="PTHR21576:SF11">
    <property type="entry name" value="MAJOR FACILITATOR SUPERFAMILY PROTEIN"/>
    <property type="match status" value="1"/>
</dbReference>
<keyword evidence="7" id="KW-0732">Signal</keyword>
<evidence type="ECO:0000256" key="7">
    <source>
        <dbReference type="SAM" id="SignalP"/>
    </source>
</evidence>
<dbReference type="GO" id="GO:0016020">
    <property type="term" value="C:membrane"/>
    <property type="evidence" value="ECO:0007669"/>
    <property type="project" value="UniProtKB-SubCell"/>
</dbReference>
<organism evidence="10 11">
    <name type="scientific">Ziziphus jujuba</name>
    <name type="common">Chinese jujube</name>
    <name type="synonym">Ziziphus sativa</name>
    <dbReference type="NCBI Taxonomy" id="326968"/>
    <lineage>
        <taxon>Eukaryota</taxon>
        <taxon>Viridiplantae</taxon>
        <taxon>Streptophyta</taxon>
        <taxon>Embryophyta</taxon>
        <taxon>Tracheophyta</taxon>
        <taxon>Spermatophyta</taxon>
        <taxon>Magnoliopsida</taxon>
        <taxon>eudicotyledons</taxon>
        <taxon>Gunneridae</taxon>
        <taxon>Pentapetalae</taxon>
        <taxon>rosids</taxon>
        <taxon>fabids</taxon>
        <taxon>Rosales</taxon>
        <taxon>Rhamnaceae</taxon>
        <taxon>Paliureae</taxon>
        <taxon>Ziziphus</taxon>
    </lineage>
</organism>
<dbReference type="KEGG" id="zju:107410159"/>
<gene>
    <name evidence="11" type="primary">LOC107410159</name>
</gene>
<evidence type="ECO:0000256" key="3">
    <source>
        <dbReference type="ARBA" id="ARBA00022989"/>
    </source>
</evidence>
<evidence type="ECO:0000259" key="8">
    <source>
        <dbReference type="Pfam" id="PF06813"/>
    </source>
</evidence>
<feature type="domain" description="Nodulin-like" evidence="8">
    <location>
        <begin position="7"/>
        <end position="253"/>
    </location>
</feature>
<feature type="domain" description="NFD4 C-terminal" evidence="9">
    <location>
        <begin position="314"/>
        <end position="523"/>
    </location>
</feature>
<feature type="transmembrane region" description="Helical" evidence="6">
    <location>
        <begin position="234"/>
        <end position="255"/>
    </location>
</feature>
<evidence type="ECO:0000256" key="6">
    <source>
        <dbReference type="SAM" id="Phobius"/>
    </source>
</evidence>
<dbReference type="InterPro" id="IPR036259">
    <property type="entry name" value="MFS_trans_sf"/>
</dbReference>
<evidence type="ECO:0000256" key="2">
    <source>
        <dbReference type="ARBA" id="ARBA00022692"/>
    </source>
</evidence>
<dbReference type="InterPro" id="IPR010658">
    <property type="entry name" value="Nodulin-like"/>
</dbReference>
<sequence length="529" mass="58129">MPQAALQWLSLVGAIWLQSISGTNTNFPAYSSQFKHMLSMSQLQLNNLAFASDAGKLLGWFSGIAAVYLPLWLVLIIGSILGLIGYGFQYLSLINQIPTLSYPLIFFLTVVAGNSICWINTVSYVVCIRNFTRNRQVAVGISTSYQGLSAKIYADVVGALFSSSPDKTAKDYLLLNSLFPLIVCFICGPLVGVIDTKSSRNVDAGFIAMFVITIATGIYSVISSLDSISSEMSALHNLIGTGVLLLVPLAIPLVAKIRENFPGKLNMNRENRVYDFTMEEKDDGGARSVEEGVKEEDADHEQDAGQVVEDVSAREEIGAKTMLKRVDFWLYFFVYFCSATLGMVFLNNLGQIVESRGSSKTSALVSLSSSFGFFGRLIPSLLDYFLSRSKYMISGPALIVLLMAPMAGSFFLLLNSTDFCLYISTAIIGVCTGAITSISVLITRDLFGTKNFSVNHNVVVANIPIGSFLFGYMAAILYRRERNGDENCMGMECYTNTFIIWGCVCFLGIILALILYARTRKFYLQKDRS</sequence>
<feature type="chain" id="PRO_5046766763" evidence="7">
    <location>
        <begin position="23"/>
        <end position="529"/>
    </location>
</feature>
<dbReference type="SUPFAM" id="SSF103473">
    <property type="entry name" value="MFS general substrate transporter"/>
    <property type="match status" value="1"/>
</dbReference>
<feature type="transmembrane region" description="Helical" evidence="6">
    <location>
        <begin position="204"/>
        <end position="222"/>
    </location>
</feature>
<evidence type="ECO:0000313" key="10">
    <source>
        <dbReference type="Proteomes" id="UP001652623"/>
    </source>
</evidence>
<dbReference type="Pfam" id="PF06813">
    <property type="entry name" value="Nodulin-like"/>
    <property type="match status" value="1"/>
</dbReference>
<dbReference type="AlphaFoldDB" id="A0A6P3Z771"/>
<keyword evidence="2 6" id="KW-0812">Transmembrane</keyword>
<comment type="subcellular location">
    <subcellularLocation>
        <location evidence="1">Membrane</location>
        <topology evidence="1">Multi-pass membrane protein</topology>
    </subcellularLocation>
</comment>
<evidence type="ECO:0000256" key="1">
    <source>
        <dbReference type="ARBA" id="ARBA00004141"/>
    </source>
</evidence>
<evidence type="ECO:0000256" key="4">
    <source>
        <dbReference type="ARBA" id="ARBA00023136"/>
    </source>
</evidence>
<dbReference type="PANTHER" id="PTHR21576">
    <property type="entry name" value="UNCHARACTERIZED NODULIN-LIKE PROTEIN"/>
    <property type="match status" value="1"/>
</dbReference>
<dbReference type="InParanoid" id="A0A6P3Z771"/>
<feature type="region of interest" description="Disordered" evidence="5">
    <location>
        <begin position="281"/>
        <end position="304"/>
    </location>
</feature>
<evidence type="ECO:0000313" key="11">
    <source>
        <dbReference type="RefSeq" id="XP_015873051.3"/>
    </source>
</evidence>
<keyword evidence="3 6" id="KW-1133">Transmembrane helix</keyword>
<evidence type="ECO:0000256" key="5">
    <source>
        <dbReference type="SAM" id="MobiDB-lite"/>
    </source>
</evidence>
<feature type="compositionally biased region" description="Basic and acidic residues" evidence="5">
    <location>
        <begin position="283"/>
        <end position="303"/>
    </location>
</feature>
<dbReference type="Proteomes" id="UP001652623">
    <property type="component" value="Chromosome 10"/>
</dbReference>
<name>A0A6P3Z771_ZIZJJ</name>
<feature type="transmembrane region" description="Helical" evidence="6">
    <location>
        <begin position="328"/>
        <end position="349"/>
    </location>
</feature>
<feature type="transmembrane region" description="Helical" evidence="6">
    <location>
        <begin position="57"/>
        <end position="88"/>
    </location>
</feature>
<evidence type="ECO:0000259" key="9">
    <source>
        <dbReference type="Pfam" id="PF23262"/>
    </source>
</evidence>
<feature type="signal peptide" evidence="7">
    <location>
        <begin position="1"/>
        <end position="22"/>
    </location>
</feature>
<feature type="transmembrane region" description="Helical" evidence="6">
    <location>
        <begin position="100"/>
        <end position="126"/>
    </location>
</feature>
<dbReference type="Pfam" id="PF23262">
    <property type="entry name" value="NFD4_C"/>
    <property type="match status" value="1"/>
</dbReference>
<keyword evidence="4 6" id="KW-0472">Membrane</keyword>
<feature type="transmembrane region" description="Helical" evidence="6">
    <location>
        <begin position="391"/>
        <end position="413"/>
    </location>
</feature>
<accession>A0A6P3Z771</accession>